<sequence length="611" mass="69064">MISSLFVGKKFGSYADTFLMLGLALLAEYALTQTQQTTSIQLSDEGTHYRIQFKKPINLEPIAKLPYTNPFPPVCGQKTDRTKLPPETPIFDVVQQGEIRKLYREYLYQNSGKRETGEETPKPPHPSTQNGAILTSMRHDKNHNELWLQSWELQDHYGALIVSILQAFSQDNHSTFNAQSEQVTELFFAATGCKLPLQASAVKVYLPTAVQGINRVKADGNKFDAQKVDWLSLWLIANGVFSFGISERVKISDRTFDWRVTTLEPKDISLTKYREVLNHLRQYNPPGGGHGIARFDAELVLRFCQSLLNYHQAPASAQAEDEFDIWESVNHFVSRFIGTHFGQKGQVYGVKEVFTLGLPGWISPSNSSELIDYHLVLNEHLAVISSLSTEENHSELLAAYRDFITGNNLRKFFPFQVSYAEYVLKRLADTKARPPRLFSVSGLNLMTKKEQSFTQITKDPSFLRIAKAINQATVFAGKVQTKKGLIELDWQRNYGLAQQLSSQSGSKKDFISAVTDFLAKYEHENLRLSEQLQKDKKRLMRVWPTKEDLDRLIELVEEFDTVLVANLLIAYGYAKWTKEAGEAGKAGKVGEAGEAELSPVEESLVGDFEDE</sequence>
<protein>
    <submittedName>
        <fullName evidence="2">Uncharacterized protein</fullName>
    </submittedName>
</protein>
<dbReference type="AlphaFoldDB" id="A0A951PPL3"/>
<comment type="caution">
    <text evidence="2">The sequence shown here is derived from an EMBL/GenBank/DDBJ whole genome shotgun (WGS) entry which is preliminary data.</text>
</comment>
<name>A0A951PPL3_9CYAN</name>
<proteinExistence type="predicted"/>
<organism evidence="2 3">
    <name type="scientific">Symplocastrum torsivum CPER-KK1</name>
    <dbReference type="NCBI Taxonomy" id="450513"/>
    <lineage>
        <taxon>Bacteria</taxon>
        <taxon>Bacillati</taxon>
        <taxon>Cyanobacteriota</taxon>
        <taxon>Cyanophyceae</taxon>
        <taxon>Oscillatoriophycideae</taxon>
        <taxon>Oscillatoriales</taxon>
        <taxon>Microcoleaceae</taxon>
        <taxon>Symplocastrum</taxon>
    </lineage>
</organism>
<evidence type="ECO:0000256" key="1">
    <source>
        <dbReference type="SAM" id="MobiDB-lite"/>
    </source>
</evidence>
<dbReference type="EMBL" id="JAHHIF010000041">
    <property type="protein sequence ID" value="MBW4547446.1"/>
    <property type="molecule type" value="Genomic_DNA"/>
</dbReference>
<gene>
    <name evidence="2" type="ORF">KME25_23845</name>
</gene>
<feature type="region of interest" description="Disordered" evidence="1">
    <location>
        <begin position="584"/>
        <end position="611"/>
    </location>
</feature>
<accession>A0A951PPL3</accession>
<evidence type="ECO:0000313" key="3">
    <source>
        <dbReference type="Proteomes" id="UP000753908"/>
    </source>
</evidence>
<dbReference type="Proteomes" id="UP000753908">
    <property type="component" value="Unassembled WGS sequence"/>
</dbReference>
<reference evidence="2" key="1">
    <citation type="submission" date="2021-05" db="EMBL/GenBank/DDBJ databases">
        <authorList>
            <person name="Pietrasiak N."/>
            <person name="Ward R."/>
            <person name="Stajich J.E."/>
            <person name="Kurbessoian T."/>
        </authorList>
    </citation>
    <scope>NUCLEOTIDE SEQUENCE</scope>
    <source>
        <strain evidence="2">CPER-KK1</strain>
    </source>
</reference>
<evidence type="ECO:0000313" key="2">
    <source>
        <dbReference type="EMBL" id="MBW4547446.1"/>
    </source>
</evidence>
<reference evidence="2" key="2">
    <citation type="journal article" date="2022" name="Microbiol. Resour. Announc.">
        <title>Metagenome Sequencing to Explore Phylogenomics of Terrestrial Cyanobacteria.</title>
        <authorList>
            <person name="Ward R.D."/>
            <person name="Stajich J.E."/>
            <person name="Johansen J.R."/>
            <person name="Huntemann M."/>
            <person name="Clum A."/>
            <person name="Foster B."/>
            <person name="Foster B."/>
            <person name="Roux S."/>
            <person name="Palaniappan K."/>
            <person name="Varghese N."/>
            <person name="Mukherjee S."/>
            <person name="Reddy T.B.K."/>
            <person name="Daum C."/>
            <person name="Copeland A."/>
            <person name="Chen I.A."/>
            <person name="Ivanova N.N."/>
            <person name="Kyrpides N.C."/>
            <person name="Shapiro N."/>
            <person name="Eloe-Fadrosh E.A."/>
            <person name="Pietrasiak N."/>
        </authorList>
    </citation>
    <scope>NUCLEOTIDE SEQUENCE</scope>
    <source>
        <strain evidence="2">CPER-KK1</strain>
    </source>
</reference>